<sequence length="186" mass="20929">MTKFRIILIILGALVVLTLPVVYFLSQSRNIPVSHAAVRLILGQTPDYRLSLRTLAVENAYSSDYQLAIPTGHYNVKIMGETGAGFFSGKISKNLVRYPADEIDVKGERATRPDLLVEPLGEIVLLLPYYPRAKKIVFFDENNVEKMQVDLTKVTLPKDYSKKLCGNGICDSNENILFCYQDCRPK</sequence>
<name>A0A1F7GW61_9BACT</name>
<keyword evidence="1" id="KW-1133">Transmembrane helix</keyword>
<dbReference type="AlphaFoldDB" id="A0A1F7GW61"/>
<comment type="caution">
    <text evidence="2">The sequence shown here is derived from an EMBL/GenBank/DDBJ whole genome shotgun (WGS) entry which is preliminary data.</text>
</comment>
<gene>
    <name evidence="2" type="ORF">A3C25_04435</name>
</gene>
<accession>A0A1F7GW61</accession>
<organism evidence="2 3">
    <name type="scientific">Candidatus Roizmanbacteria bacterium RIFCSPHIGHO2_02_FULL_38_11</name>
    <dbReference type="NCBI Taxonomy" id="1802039"/>
    <lineage>
        <taxon>Bacteria</taxon>
        <taxon>Candidatus Roizmaniibacteriota</taxon>
    </lineage>
</organism>
<protein>
    <submittedName>
        <fullName evidence="2">Uncharacterized protein</fullName>
    </submittedName>
</protein>
<feature type="transmembrane region" description="Helical" evidence="1">
    <location>
        <begin position="6"/>
        <end position="25"/>
    </location>
</feature>
<keyword evidence="1" id="KW-0472">Membrane</keyword>
<evidence type="ECO:0000313" key="3">
    <source>
        <dbReference type="Proteomes" id="UP000177913"/>
    </source>
</evidence>
<dbReference type="EMBL" id="MFZO01000050">
    <property type="protein sequence ID" value="OGK23249.1"/>
    <property type="molecule type" value="Genomic_DNA"/>
</dbReference>
<dbReference type="Proteomes" id="UP000177913">
    <property type="component" value="Unassembled WGS sequence"/>
</dbReference>
<reference evidence="2 3" key="1">
    <citation type="journal article" date="2016" name="Nat. Commun.">
        <title>Thousands of microbial genomes shed light on interconnected biogeochemical processes in an aquifer system.</title>
        <authorList>
            <person name="Anantharaman K."/>
            <person name="Brown C.T."/>
            <person name="Hug L.A."/>
            <person name="Sharon I."/>
            <person name="Castelle C.J."/>
            <person name="Probst A.J."/>
            <person name="Thomas B.C."/>
            <person name="Singh A."/>
            <person name="Wilkins M.J."/>
            <person name="Karaoz U."/>
            <person name="Brodie E.L."/>
            <person name="Williams K.H."/>
            <person name="Hubbard S.S."/>
            <person name="Banfield J.F."/>
        </authorList>
    </citation>
    <scope>NUCLEOTIDE SEQUENCE [LARGE SCALE GENOMIC DNA]</scope>
</reference>
<keyword evidence="1" id="KW-0812">Transmembrane</keyword>
<proteinExistence type="predicted"/>
<evidence type="ECO:0000313" key="2">
    <source>
        <dbReference type="EMBL" id="OGK23249.1"/>
    </source>
</evidence>
<evidence type="ECO:0000256" key="1">
    <source>
        <dbReference type="SAM" id="Phobius"/>
    </source>
</evidence>